<comment type="catalytic activity">
    <reaction evidence="1">
        <text>a monocarboxylic acid amide + H2O = a monocarboxylate + NH4(+)</text>
        <dbReference type="Rhea" id="RHEA:12020"/>
        <dbReference type="ChEBI" id="CHEBI:15377"/>
        <dbReference type="ChEBI" id="CHEBI:28938"/>
        <dbReference type="ChEBI" id="CHEBI:35757"/>
        <dbReference type="ChEBI" id="CHEBI:83628"/>
        <dbReference type="EC" id="3.5.1.4"/>
    </reaction>
</comment>
<evidence type="ECO:0000256" key="3">
    <source>
        <dbReference type="ARBA" id="ARBA00012922"/>
    </source>
</evidence>
<evidence type="ECO:0000313" key="8">
    <source>
        <dbReference type="Proteomes" id="UP001147782"/>
    </source>
</evidence>
<dbReference type="PANTHER" id="PTHR46072:SF7">
    <property type="entry name" value="AMIDASE"/>
    <property type="match status" value="1"/>
</dbReference>
<protein>
    <recommendedName>
        <fullName evidence="3">amidase</fullName>
        <ecNumber evidence="3">3.5.1.4</ecNumber>
    </recommendedName>
</protein>
<evidence type="ECO:0000256" key="4">
    <source>
        <dbReference type="ARBA" id="ARBA00022801"/>
    </source>
</evidence>
<feature type="active site" description="Charge relay system" evidence="5">
    <location>
        <position position="211"/>
    </location>
</feature>
<dbReference type="EC" id="3.5.1.4" evidence="3"/>
<evidence type="ECO:0000256" key="1">
    <source>
        <dbReference type="ARBA" id="ARBA00001311"/>
    </source>
</evidence>
<dbReference type="Gene3D" id="3.90.1300.10">
    <property type="entry name" value="Amidase signature (AS) domain"/>
    <property type="match status" value="1"/>
</dbReference>
<dbReference type="InterPro" id="IPR020556">
    <property type="entry name" value="Amidase_CS"/>
</dbReference>
<evidence type="ECO:0000256" key="2">
    <source>
        <dbReference type="ARBA" id="ARBA00009199"/>
    </source>
</evidence>
<evidence type="ECO:0000313" key="7">
    <source>
        <dbReference type="EMBL" id="KAJ5377227.1"/>
    </source>
</evidence>
<dbReference type="GeneID" id="81436744"/>
<gene>
    <name evidence="7" type="ORF">N7496_004636</name>
</gene>
<dbReference type="RefSeq" id="XP_056556090.1">
    <property type="nucleotide sequence ID" value="XM_056697565.1"/>
</dbReference>
<dbReference type="PIRSF" id="PIRSF001221">
    <property type="entry name" value="Amidase_fungi"/>
    <property type="match status" value="1"/>
</dbReference>
<dbReference type="AlphaFoldDB" id="A0A9W9SEP0"/>
<dbReference type="Pfam" id="PF01425">
    <property type="entry name" value="Amidase"/>
    <property type="match status" value="1"/>
</dbReference>
<proteinExistence type="inferred from homology"/>
<dbReference type="GO" id="GO:0004040">
    <property type="term" value="F:amidase activity"/>
    <property type="evidence" value="ECO:0007669"/>
    <property type="project" value="UniProtKB-EC"/>
</dbReference>
<dbReference type="PANTHER" id="PTHR46072">
    <property type="entry name" value="AMIDASE-RELATED-RELATED"/>
    <property type="match status" value="1"/>
</dbReference>
<dbReference type="PROSITE" id="PS00571">
    <property type="entry name" value="AMIDASES"/>
    <property type="match status" value="1"/>
</dbReference>
<dbReference type="SUPFAM" id="SSF75304">
    <property type="entry name" value="Amidase signature (AS) enzymes"/>
    <property type="match status" value="1"/>
</dbReference>
<feature type="domain" description="Amidase" evidence="6">
    <location>
        <begin position="78"/>
        <end position="555"/>
    </location>
</feature>
<dbReference type="InterPro" id="IPR036928">
    <property type="entry name" value="AS_sf"/>
</dbReference>
<accession>A0A9W9SEP0</accession>
<dbReference type="EMBL" id="JAPZBS010000004">
    <property type="protein sequence ID" value="KAJ5377227.1"/>
    <property type="molecule type" value="Genomic_DNA"/>
</dbReference>
<keyword evidence="8" id="KW-1185">Reference proteome</keyword>
<keyword evidence="4" id="KW-0378">Hydrolase</keyword>
<sequence length="576" mass="62184">MSETQSWKLAGEHKRKALLSLIPFEWRLTDPLPSPAEVPDLRNGTIQSHLSSREIMITEMDCLLLLEQLASGALSSHEVTMAFCHRAAVAHQMISCLHEIFFDAALRDADACDTYLKEHGKPMGALHGLPVSLKDVVNIKDVDTTMGFVGLIGNSTKISSESQIVALLRRLGAVLYVKTSVPTGSFSGDTSNNIIQYTPNPCNRRLTVGGSSGGEGGLLALKGSPLGVGTDIGGSVRVPAVWNGCYGLRPSTGRIPYEGSASIVDGQTAVPFVLGFMAPSAEAITLASKGLLSLSPWMDDPLVHEIPWRDDIYTKFKESASGRSRLAFGIMRTDHHVNVQPPVERAMDIVVNKLESLGHSVIDWNPPSHLEAVSLWDKAVTIDGGKSFHEAIKLSGEPPHRVDLGPLDAAKPEPATVFGLSPQPEANATEINSINIAIRNYKKSYLDYWNSTAEFTGTGRPVDAFLMPVAPTPAPAPGKVRYFGYTSVFNVLDFSACGVPVTEVQKDVDRYSNARYSPRNKLDGLVHDDYDPELSDGAPVGIQVVGRRLQEEKVLAIAEVLGNAIKGTSDRGNTKL</sequence>
<reference evidence="7" key="2">
    <citation type="journal article" date="2023" name="IMA Fungus">
        <title>Comparative genomic study of the Penicillium genus elucidates a diverse pangenome and 15 lateral gene transfer events.</title>
        <authorList>
            <person name="Petersen C."/>
            <person name="Sorensen T."/>
            <person name="Nielsen M.R."/>
            <person name="Sondergaard T.E."/>
            <person name="Sorensen J.L."/>
            <person name="Fitzpatrick D.A."/>
            <person name="Frisvad J.C."/>
            <person name="Nielsen K.L."/>
        </authorList>
    </citation>
    <scope>NUCLEOTIDE SEQUENCE</scope>
    <source>
        <strain evidence="7">IBT 29864</strain>
    </source>
</reference>
<dbReference type="Proteomes" id="UP001147782">
    <property type="component" value="Unassembled WGS sequence"/>
</dbReference>
<dbReference type="OrthoDB" id="6428749at2759"/>
<comment type="caution">
    <text evidence="7">The sequence shown here is derived from an EMBL/GenBank/DDBJ whole genome shotgun (WGS) entry which is preliminary data.</text>
</comment>
<reference evidence="7" key="1">
    <citation type="submission" date="2022-11" db="EMBL/GenBank/DDBJ databases">
        <authorList>
            <person name="Petersen C."/>
        </authorList>
    </citation>
    <scope>NUCLEOTIDE SEQUENCE</scope>
    <source>
        <strain evidence="7">IBT 29864</strain>
    </source>
</reference>
<comment type="similarity">
    <text evidence="2">Belongs to the amidase family.</text>
</comment>
<feature type="active site" description="Acyl-ester intermediate" evidence="5">
    <location>
        <position position="235"/>
    </location>
</feature>
<evidence type="ECO:0000259" key="6">
    <source>
        <dbReference type="Pfam" id="PF01425"/>
    </source>
</evidence>
<evidence type="ECO:0000256" key="5">
    <source>
        <dbReference type="PIRSR" id="PIRSR001221-1"/>
    </source>
</evidence>
<dbReference type="InterPro" id="IPR023631">
    <property type="entry name" value="Amidase_dom"/>
</dbReference>
<feature type="active site" description="Charge relay system" evidence="5">
    <location>
        <position position="134"/>
    </location>
</feature>
<name>A0A9W9SEP0_9EURO</name>
<organism evidence="7 8">
    <name type="scientific">Penicillium cataractarum</name>
    <dbReference type="NCBI Taxonomy" id="2100454"/>
    <lineage>
        <taxon>Eukaryota</taxon>
        <taxon>Fungi</taxon>
        <taxon>Dikarya</taxon>
        <taxon>Ascomycota</taxon>
        <taxon>Pezizomycotina</taxon>
        <taxon>Eurotiomycetes</taxon>
        <taxon>Eurotiomycetidae</taxon>
        <taxon>Eurotiales</taxon>
        <taxon>Aspergillaceae</taxon>
        <taxon>Penicillium</taxon>
    </lineage>
</organism>